<keyword evidence="3" id="KW-0677">Repeat</keyword>
<comment type="similarity">
    <text evidence="1">Belongs to the TTC38 family.</text>
</comment>
<organism evidence="5 6">
    <name type="scientific">Acinetobacter baylyi</name>
    <dbReference type="NCBI Taxonomy" id="202950"/>
    <lineage>
        <taxon>Bacteria</taxon>
        <taxon>Pseudomonadati</taxon>
        <taxon>Pseudomonadota</taxon>
        <taxon>Gammaproteobacteria</taxon>
        <taxon>Moraxellales</taxon>
        <taxon>Moraxellaceae</taxon>
        <taxon>Acinetobacter</taxon>
    </lineage>
</organism>
<proteinExistence type="inferred from homology"/>
<sequence>MNNTLNTDGISSIWPEINDAFLSLNDISKDFTPNSPLQKIYKELLTGFDSITSCEMKDFYKFKIILAKMDTELLSQSNIKLIHEALTAWVDFDYETTSTKLTSHIETYPTDIIAIFFQHMLNFCTGKTIDQFEILSYCYQYIPQTHYLYAYYLAIHSFVLCEKYCFESALELGLESIKIKPKNIYGIHAVTHVLHELEKWKELCDFLNKCKAEWVDNVGMRMHVYWHLAISYERLGEDILAIRSFNELYALKDNPFSKQDLDAVGFLWRLRLKSADQIFVNIWEQLATLWTGSIGTSISYFHKIHAALAFAASKQTLLIEKLIAESDGFGIEEDAHIIGLNVLNAILFFSKQQYAQCHDILKNTCDKWQLLGGSHAQREILTLTMNYNALKLANIE</sequence>
<dbReference type="InterPro" id="IPR011990">
    <property type="entry name" value="TPR-like_helical_dom_sf"/>
</dbReference>
<evidence type="ECO:0000313" key="5">
    <source>
        <dbReference type="EMBL" id="MDQ1208295.1"/>
    </source>
</evidence>
<evidence type="ECO:0000256" key="1">
    <source>
        <dbReference type="ARBA" id="ARBA00005857"/>
    </source>
</evidence>
<dbReference type="Gene3D" id="1.25.40.10">
    <property type="entry name" value="Tetratricopeptide repeat domain"/>
    <property type="match status" value="1"/>
</dbReference>
<evidence type="ECO:0000256" key="4">
    <source>
        <dbReference type="ARBA" id="ARBA00022803"/>
    </source>
</evidence>
<dbReference type="RefSeq" id="WP_307002715.1">
    <property type="nucleotide sequence ID" value="NZ_JAUTBK010000002.1"/>
</dbReference>
<evidence type="ECO:0000313" key="6">
    <source>
        <dbReference type="Proteomes" id="UP001233360"/>
    </source>
</evidence>
<protein>
    <recommendedName>
        <fullName evidence="2">Tetratricopeptide repeat protein 38</fullName>
    </recommendedName>
</protein>
<gene>
    <name evidence="5" type="ORF">QE380_001218</name>
</gene>
<dbReference type="PANTHER" id="PTHR16263">
    <property type="entry name" value="TETRATRICOPEPTIDE REPEAT PROTEIN 38"/>
    <property type="match status" value="1"/>
</dbReference>
<comment type="caution">
    <text evidence="5">The sequence shown here is derived from an EMBL/GenBank/DDBJ whole genome shotgun (WGS) entry which is preliminary data.</text>
</comment>
<keyword evidence="6" id="KW-1185">Reference proteome</keyword>
<dbReference type="PANTHER" id="PTHR16263:SF4">
    <property type="entry name" value="TETRATRICOPEPTIDE REPEAT PROTEIN 38"/>
    <property type="match status" value="1"/>
</dbReference>
<dbReference type="EMBL" id="JAUTBK010000002">
    <property type="protein sequence ID" value="MDQ1208295.1"/>
    <property type="molecule type" value="Genomic_DNA"/>
</dbReference>
<evidence type="ECO:0000256" key="3">
    <source>
        <dbReference type="ARBA" id="ARBA00022737"/>
    </source>
</evidence>
<name>A0ABU0UUS4_ACIBI</name>
<evidence type="ECO:0000256" key="2">
    <source>
        <dbReference type="ARBA" id="ARBA00019992"/>
    </source>
</evidence>
<dbReference type="Proteomes" id="UP001233360">
    <property type="component" value="Unassembled WGS sequence"/>
</dbReference>
<accession>A0ABU0UUS4</accession>
<reference evidence="5 6" key="1">
    <citation type="submission" date="2023-07" db="EMBL/GenBank/DDBJ databases">
        <title>Functional and genomic diversity of the sorghum phyllosphere microbiome.</title>
        <authorList>
            <person name="Shade A."/>
        </authorList>
    </citation>
    <scope>NUCLEOTIDE SEQUENCE [LARGE SCALE GENOMIC DNA]</scope>
    <source>
        <strain evidence="5 6">SORGH_AS_0887</strain>
    </source>
</reference>
<dbReference type="InterPro" id="IPR033891">
    <property type="entry name" value="TTC38"/>
</dbReference>
<keyword evidence="4" id="KW-0802">TPR repeat</keyword>